<keyword evidence="8" id="KW-0539">Nucleus</keyword>
<evidence type="ECO:0000256" key="8">
    <source>
        <dbReference type="ARBA" id="ARBA00023242"/>
    </source>
</evidence>
<dbReference type="OrthoDB" id="289162at2759"/>
<dbReference type="Gene3D" id="3.40.50.300">
    <property type="entry name" value="P-loop containing nucleotide triphosphate hydrolases"/>
    <property type="match status" value="1"/>
</dbReference>
<dbReference type="GO" id="GO:0033588">
    <property type="term" value="C:elongator holoenzyme complex"/>
    <property type="evidence" value="ECO:0007669"/>
    <property type="project" value="InterPro"/>
</dbReference>
<gene>
    <name evidence="9" type="ORF">L249_7120</name>
</gene>
<dbReference type="InterPro" id="IPR027417">
    <property type="entry name" value="P-loop_NTPase"/>
</dbReference>
<dbReference type="PANTHER" id="PTHR12896:SF1">
    <property type="entry name" value="ELONGATOR COMPLEX PROTEIN 4"/>
    <property type="match status" value="1"/>
</dbReference>
<dbReference type="GO" id="GO:0008023">
    <property type="term" value="C:transcription elongation factor complex"/>
    <property type="evidence" value="ECO:0007669"/>
    <property type="project" value="TreeGrafter"/>
</dbReference>
<sequence length="439" mass="49233">MAFRRRNQVIHVSRSSTSSEIKELLVCSDVQAADRRKSKTSTGTPSLDQILSNQRGLSFGTSLLIEETGNTDYGGVLSRYFAAEGLVQGHAIHFHGLGDIRQELPGLVEEEKTKEATPLISPYDNKMRIAWRYENTNPLTGMISSPPNRLSERVCAIQSTDQLYPDVTSSSDCNSEPFCHSFTLSRRLGTAAIRGQLHTSCPDCGIEDKQLSDLKQFLSAIESRLRHSSPLSRHRILIPSLLSPAVYRPESVEPQGLLQLIHGVRSLLRQFPTRAVALVTIPISLYPRSSGLIRWAEILFDGTIEIDTVSSDVISEHERGQLQGVLRIHSLPIIHESGGDQQSTSLEQKMLLKTSVMSGVNIQPSDLSPTIEKPTTDFSDTGCRCINFNRIVEGFTIFCMCTLFYTIEDCIFCSHNMYYLYPRQPMNFFQKMLQVLREM</sequence>
<proteinExistence type="inferred from homology"/>
<evidence type="ECO:0000256" key="6">
    <source>
        <dbReference type="ARBA" id="ARBA00022490"/>
    </source>
</evidence>
<dbReference type="UniPathway" id="UPA00988"/>
<evidence type="ECO:0000256" key="7">
    <source>
        <dbReference type="ARBA" id="ARBA00022694"/>
    </source>
</evidence>
<evidence type="ECO:0000256" key="5">
    <source>
        <dbReference type="ARBA" id="ARBA00020265"/>
    </source>
</evidence>
<dbReference type="Pfam" id="PF05625">
    <property type="entry name" value="PAXNEB"/>
    <property type="match status" value="1"/>
</dbReference>
<dbReference type="GO" id="GO:0005737">
    <property type="term" value="C:cytoplasm"/>
    <property type="evidence" value="ECO:0007669"/>
    <property type="project" value="UniProtKB-SubCell"/>
</dbReference>
<dbReference type="STRING" id="1330021.A0A367LLF6"/>
<comment type="pathway">
    <text evidence="3">tRNA modification; 5-methoxycarbonylmethyl-2-thiouridine-tRNA biosynthesis.</text>
</comment>
<keyword evidence="7" id="KW-0819">tRNA processing</keyword>
<reference evidence="9 10" key="1">
    <citation type="journal article" date="2015" name="BMC Genomics">
        <title>Insights from the genome of Ophiocordyceps polyrhachis-furcata to pathogenicity and host specificity in insect fungi.</title>
        <authorList>
            <person name="Wichadakul D."/>
            <person name="Kobmoo N."/>
            <person name="Ingsriswang S."/>
            <person name="Tangphatsornruang S."/>
            <person name="Chantasingh D."/>
            <person name="Luangsa-ard J.J."/>
            <person name="Eurwilaichitr L."/>
        </authorList>
    </citation>
    <scope>NUCLEOTIDE SEQUENCE [LARGE SCALE GENOMIC DNA]</scope>
    <source>
        <strain evidence="9 10">BCC 54312</strain>
    </source>
</reference>
<dbReference type="PANTHER" id="PTHR12896">
    <property type="entry name" value="PAX6 NEIGHBOR PROTEIN PAXNEB"/>
    <property type="match status" value="1"/>
</dbReference>
<protein>
    <recommendedName>
        <fullName evidence="5">Elongator complex protein 4</fullName>
    </recommendedName>
</protein>
<evidence type="ECO:0000256" key="4">
    <source>
        <dbReference type="ARBA" id="ARBA00007573"/>
    </source>
</evidence>
<accession>A0A367LLF6</accession>
<comment type="caution">
    <text evidence="9">The sequence shown here is derived from an EMBL/GenBank/DDBJ whole genome shotgun (WGS) entry which is preliminary data.</text>
</comment>
<keyword evidence="6" id="KW-0963">Cytoplasm</keyword>
<evidence type="ECO:0000256" key="3">
    <source>
        <dbReference type="ARBA" id="ARBA00005043"/>
    </source>
</evidence>
<evidence type="ECO:0000313" key="9">
    <source>
        <dbReference type="EMBL" id="RCI15092.1"/>
    </source>
</evidence>
<evidence type="ECO:0000313" key="10">
    <source>
        <dbReference type="Proteomes" id="UP000253664"/>
    </source>
</evidence>
<dbReference type="CDD" id="cd19494">
    <property type="entry name" value="Elp4"/>
    <property type="match status" value="1"/>
</dbReference>
<dbReference type="InterPro" id="IPR008728">
    <property type="entry name" value="Elongator_complex_protein_4"/>
</dbReference>
<dbReference type="EMBL" id="LKCN02000003">
    <property type="protein sequence ID" value="RCI15092.1"/>
    <property type="molecule type" value="Genomic_DNA"/>
</dbReference>
<evidence type="ECO:0000256" key="1">
    <source>
        <dbReference type="ARBA" id="ARBA00004123"/>
    </source>
</evidence>
<organism evidence="9 10">
    <name type="scientific">Ophiocordyceps polyrhachis-furcata BCC 54312</name>
    <dbReference type="NCBI Taxonomy" id="1330021"/>
    <lineage>
        <taxon>Eukaryota</taxon>
        <taxon>Fungi</taxon>
        <taxon>Dikarya</taxon>
        <taxon>Ascomycota</taxon>
        <taxon>Pezizomycotina</taxon>
        <taxon>Sordariomycetes</taxon>
        <taxon>Hypocreomycetidae</taxon>
        <taxon>Hypocreales</taxon>
        <taxon>Ophiocordycipitaceae</taxon>
        <taxon>Ophiocordyceps</taxon>
    </lineage>
</organism>
<comment type="subcellular location">
    <subcellularLocation>
        <location evidence="2">Cytoplasm</location>
    </subcellularLocation>
    <subcellularLocation>
        <location evidence="1">Nucleus</location>
    </subcellularLocation>
</comment>
<name>A0A367LLF6_9HYPO</name>
<dbReference type="Proteomes" id="UP000253664">
    <property type="component" value="Unassembled WGS sequence"/>
</dbReference>
<dbReference type="GO" id="GO:0002098">
    <property type="term" value="P:tRNA wobble uridine modification"/>
    <property type="evidence" value="ECO:0007669"/>
    <property type="project" value="InterPro"/>
</dbReference>
<evidence type="ECO:0000256" key="2">
    <source>
        <dbReference type="ARBA" id="ARBA00004496"/>
    </source>
</evidence>
<keyword evidence="10" id="KW-1185">Reference proteome</keyword>
<comment type="similarity">
    <text evidence="4">Belongs to the ELP4 family.</text>
</comment>
<dbReference type="AlphaFoldDB" id="A0A367LLF6"/>